<protein>
    <submittedName>
        <fullName evidence="1">DnaA protein</fullName>
    </submittedName>
</protein>
<dbReference type="AlphaFoldDB" id="A0A0Q0V5P2"/>
<gene>
    <name evidence="1" type="ORF">SAMN04244550_01702</name>
</gene>
<dbReference type="OrthoDB" id="7390113at2"/>
<dbReference type="GO" id="GO:0003688">
    <property type="term" value="F:DNA replication origin binding"/>
    <property type="evidence" value="ECO:0007669"/>
    <property type="project" value="TreeGrafter"/>
</dbReference>
<proteinExistence type="predicted"/>
<evidence type="ECO:0000313" key="2">
    <source>
        <dbReference type="Proteomes" id="UP000183812"/>
    </source>
</evidence>
<organism evidence="1 2">
    <name type="scientific">Rhodobacter capsulatus</name>
    <name type="common">Rhodopseudomonas capsulata</name>
    <dbReference type="NCBI Taxonomy" id="1061"/>
    <lineage>
        <taxon>Bacteria</taxon>
        <taxon>Pseudomonadati</taxon>
        <taxon>Pseudomonadota</taxon>
        <taxon>Alphaproteobacteria</taxon>
        <taxon>Rhodobacterales</taxon>
        <taxon>Rhodobacter group</taxon>
        <taxon>Rhodobacter</taxon>
    </lineage>
</organism>
<dbReference type="SUPFAM" id="SSF52540">
    <property type="entry name" value="P-loop containing nucleoside triphosphate hydrolases"/>
    <property type="match status" value="1"/>
</dbReference>
<dbReference type="PANTHER" id="PTHR30050">
    <property type="entry name" value="CHROMOSOMAL REPLICATION INITIATOR PROTEIN DNAA"/>
    <property type="match status" value="1"/>
</dbReference>
<dbReference type="InterPro" id="IPR027417">
    <property type="entry name" value="P-loop_NTPase"/>
</dbReference>
<dbReference type="Gene3D" id="3.40.50.300">
    <property type="entry name" value="P-loop containing nucleotide triphosphate hydrolases"/>
    <property type="match status" value="1"/>
</dbReference>
<name>A0A0Q0V5P2_RHOCA</name>
<accession>A0A0Q0V5P2</accession>
<evidence type="ECO:0000313" key="1">
    <source>
        <dbReference type="EMBL" id="SDF12464.1"/>
    </source>
</evidence>
<dbReference type="GO" id="GO:0005886">
    <property type="term" value="C:plasma membrane"/>
    <property type="evidence" value="ECO:0007669"/>
    <property type="project" value="TreeGrafter"/>
</dbReference>
<dbReference type="RefSeq" id="WP_055213529.1">
    <property type="nucleotide sequence ID" value="NZ_CP061202.1"/>
</dbReference>
<dbReference type="Gene3D" id="1.10.8.60">
    <property type="match status" value="1"/>
</dbReference>
<reference evidence="1 2" key="1">
    <citation type="submission" date="2016-10" db="EMBL/GenBank/DDBJ databases">
        <authorList>
            <person name="de Groot N.N."/>
        </authorList>
    </citation>
    <scope>NUCLEOTIDE SEQUENCE [LARGE SCALE GENOMIC DNA]</scope>
    <source>
        <strain evidence="2">DSM 938 / 37b4</strain>
    </source>
</reference>
<dbReference type="GO" id="GO:0006270">
    <property type="term" value="P:DNA replication initiation"/>
    <property type="evidence" value="ECO:0007669"/>
    <property type="project" value="TreeGrafter"/>
</dbReference>
<dbReference type="PANTHER" id="PTHR30050:SF5">
    <property type="entry name" value="DNAA REGULATORY INACTIVATOR HDA"/>
    <property type="match status" value="1"/>
</dbReference>
<dbReference type="Proteomes" id="UP000183812">
    <property type="component" value="Unassembled WGS sequence"/>
</dbReference>
<dbReference type="EMBL" id="FNAY01000007">
    <property type="protein sequence ID" value="SDF12464.1"/>
    <property type="molecule type" value="Genomic_DNA"/>
</dbReference>
<sequence length="225" mass="23854">MTRQLPLPLPVRVAEGREDFFVAPANALALSLLDAPETWAQGRMLLLGPEGAGKSHLAAIWASERGAVIRPAADLRPEAVADLAATGAVVIEDAQHLAGRAAAEQALFHLLNLTAAEGGRCLITAPTPPRDWGVALPDLKSRLDATQSVRIAPPDEALLAAVLVKLFADRQLTVPQSLIDWLVLRMERALGTARAVVEALDARALAEGRAITRAMAAEVLDRLQG</sequence>